<evidence type="ECO:0008006" key="2">
    <source>
        <dbReference type="Google" id="ProtNLM"/>
    </source>
</evidence>
<name>A0A645H008_9ZZZZ</name>
<dbReference type="InterPro" id="IPR036188">
    <property type="entry name" value="FAD/NAD-bd_sf"/>
</dbReference>
<dbReference type="Gene3D" id="3.50.50.60">
    <property type="entry name" value="FAD/NAD(P)-binding domain"/>
    <property type="match status" value="1"/>
</dbReference>
<accession>A0A645H008</accession>
<evidence type="ECO:0000313" key="1">
    <source>
        <dbReference type="EMBL" id="MPN32385.1"/>
    </source>
</evidence>
<dbReference type="SUPFAM" id="SSF51905">
    <property type="entry name" value="FAD/NAD(P)-binding domain"/>
    <property type="match status" value="1"/>
</dbReference>
<dbReference type="EMBL" id="VSSQ01084364">
    <property type="protein sequence ID" value="MPN32385.1"/>
    <property type="molecule type" value="Genomic_DNA"/>
</dbReference>
<proteinExistence type="predicted"/>
<protein>
    <recommendedName>
        <fullName evidence="2">Glutamate synthase (NADPH)</fullName>
    </recommendedName>
</protein>
<gene>
    <name evidence="1" type="ORF">SDC9_179863</name>
</gene>
<sequence>MALGTSPNPLITSTTKGLDTNKWGCIIAEDETGETTKKGIFAGGDAVTGAATVILAMGAGKKAAKAIDEFLSK</sequence>
<reference evidence="1" key="1">
    <citation type="submission" date="2019-08" db="EMBL/GenBank/DDBJ databases">
        <authorList>
            <person name="Kucharzyk K."/>
            <person name="Murdoch R.W."/>
            <person name="Higgins S."/>
            <person name="Loffler F."/>
        </authorList>
    </citation>
    <scope>NUCLEOTIDE SEQUENCE</scope>
</reference>
<dbReference type="AlphaFoldDB" id="A0A645H008"/>
<organism evidence="1">
    <name type="scientific">bioreactor metagenome</name>
    <dbReference type="NCBI Taxonomy" id="1076179"/>
    <lineage>
        <taxon>unclassified sequences</taxon>
        <taxon>metagenomes</taxon>
        <taxon>ecological metagenomes</taxon>
    </lineage>
</organism>
<comment type="caution">
    <text evidence="1">The sequence shown here is derived from an EMBL/GenBank/DDBJ whole genome shotgun (WGS) entry which is preliminary data.</text>
</comment>